<feature type="domain" description="Rieske" evidence="6">
    <location>
        <begin position="7"/>
        <end position="103"/>
    </location>
</feature>
<dbReference type="RefSeq" id="WP_130356166.1">
    <property type="nucleotide sequence ID" value="NZ_SGXC01000001.1"/>
</dbReference>
<keyword evidence="1" id="KW-0001">2Fe-2S</keyword>
<dbReference type="GO" id="GO:0051537">
    <property type="term" value="F:2 iron, 2 sulfur cluster binding"/>
    <property type="evidence" value="ECO:0007669"/>
    <property type="project" value="UniProtKB-KW"/>
</dbReference>
<name>A0A4Q7NJ42_9BURK</name>
<dbReference type="Proteomes" id="UP000292445">
    <property type="component" value="Unassembled WGS sequence"/>
</dbReference>
<dbReference type="Gene3D" id="2.102.10.10">
    <property type="entry name" value="Rieske [2Fe-2S] iron-sulphur domain"/>
    <property type="match status" value="1"/>
</dbReference>
<dbReference type="SUPFAM" id="SSF50022">
    <property type="entry name" value="ISP domain"/>
    <property type="match status" value="1"/>
</dbReference>
<keyword evidence="4" id="KW-0408">Iron</keyword>
<evidence type="ECO:0000313" key="8">
    <source>
        <dbReference type="Proteomes" id="UP000292445"/>
    </source>
</evidence>
<dbReference type="InterPro" id="IPR017941">
    <property type="entry name" value="Rieske_2Fe-2S"/>
</dbReference>
<organism evidence="7 8">
    <name type="scientific">Pigmentiphaga kullae</name>
    <dbReference type="NCBI Taxonomy" id="151784"/>
    <lineage>
        <taxon>Bacteria</taxon>
        <taxon>Pseudomonadati</taxon>
        <taxon>Pseudomonadota</taxon>
        <taxon>Betaproteobacteria</taxon>
        <taxon>Burkholderiales</taxon>
        <taxon>Alcaligenaceae</taxon>
        <taxon>Pigmentiphaga</taxon>
    </lineage>
</organism>
<dbReference type="CDD" id="cd03528">
    <property type="entry name" value="Rieske_RO_ferredoxin"/>
    <property type="match status" value="1"/>
</dbReference>
<keyword evidence="8" id="KW-1185">Reference proteome</keyword>
<keyword evidence="3" id="KW-0560">Oxidoreductase</keyword>
<evidence type="ECO:0000256" key="4">
    <source>
        <dbReference type="ARBA" id="ARBA00023004"/>
    </source>
</evidence>
<comment type="caution">
    <text evidence="7">The sequence shown here is derived from an EMBL/GenBank/DDBJ whole genome shotgun (WGS) entry which is preliminary data.</text>
</comment>
<sequence length="114" mass="12381">MTPPDDWREACLSNDLPEAGTLAVTLDEQVFCLYRVEGATYATADRCSHGRGSLSEGILEAHTIECPFHQGCFDIRTGAPTALPCNRPVKTYATREADGVVWLNTSPRDVAGQP</sequence>
<keyword evidence="5" id="KW-0411">Iron-sulfur</keyword>
<evidence type="ECO:0000256" key="1">
    <source>
        <dbReference type="ARBA" id="ARBA00022714"/>
    </source>
</evidence>
<accession>A0A4Q7NJ42</accession>
<keyword evidence="7" id="KW-0223">Dioxygenase</keyword>
<reference evidence="7 8" key="1">
    <citation type="submission" date="2019-02" db="EMBL/GenBank/DDBJ databases">
        <title>Genomic Encyclopedia of Type Strains, Phase IV (KMG-IV): sequencing the most valuable type-strain genomes for metagenomic binning, comparative biology and taxonomic classification.</title>
        <authorList>
            <person name="Goeker M."/>
        </authorList>
    </citation>
    <scope>NUCLEOTIDE SEQUENCE [LARGE SCALE GENOMIC DNA]</scope>
    <source>
        <strain evidence="7 8">K24</strain>
    </source>
</reference>
<evidence type="ECO:0000256" key="5">
    <source>
        <dbReference type="ARBA" id="ARBA00023014"/>
    </source>
</evidence>
<protein>
    <submittedName>
        <fullName evidence="7">Naphthalene 1,2-dioxygenase system ferredoxin subunit/anthranilate 1,2-dioxygenase ferredoxin subunit</fullName>
    </submittedName>
</protein>
<evidence type="ECO:0000256" key="3">
    <source>
        <dbReference type="ARBA" id="ARBA00023002"/>
    </source>
</evidence>
<evidence type="ECO:0000259" key="6">
    <source>
        <dbReference type="PROSITE" id="PS51296"/>
    </source>
</evidence>
<dbReference type="GO" id="GO:0051213">
    <property type="term" value="F:dioxygenase activity"/>
    <property type="evidence" value="ECO:0007669"/>
    <property type="project" value="UniProtKB-KW"/>
</dbReference>
<dbReference type="InterPro" id="IPR036922">
    <property type="entry name" value="Rieske_2Fe-2S_sf"/>
</dbReference>
<dbReference type="PANTHER" id="PTHR21266:SF60">
    <property type="entry name" value="3-KETOSTEROID-9-ALPHA-MONOOXYGENASE, OXYGENASE COMPONENT"/>
    <property type="match status" value="1"/>
</dbReference>
<gene>
    <name evidence="7" type="ORF">EV675_0863</name>
</gene>
<dbReference type="PANTHER" id="PTHR21266">
    <property type="entry name" value="IRON-SULFUR DOMAIN CONTAINING PROTEIN"/>
    <property type="match status" value="1"/>
</dbReference>
<dbReference type="GO" id="GO:0046872">
    <property type="term" value="F:metal ion binding"/>
    <property type="evidence" value="ECO:0007669"/>
    <property type="project" value="UniProtKB-KW"/>
</dbReference>
<dbReference type="OrthoDB" id="9800167at2"/>
<dbReference type="Pfam" id="PF00355">
    <property type="entry name" value="Rieske"/>
    <property type="match status" value="1"/>
</dbReference>
<evidence type="ECO:0000256" key="2">
    <source>
        <dbReference type="ARBA" id="ARBA00022723"/>
    </source>
</evidence>
<dbReference type="EMBL" id="SGXC01000001">
    <property type="protein sequence ID" value="RZS84842.1"/>
    <property type="molecule type" value="Genomic_DNA"/>
</dbReference>
<keyword evidence="2" id="KW-0479">Metal-binding</keyword>
<dbReference type="AlphaFoldDB" id="A0A4Q7NJ42"/>
<dbReference type="InterPro" id="IPR050584">
    <property type="entry name" value="Cholesterol_7-desaturase"/>
</dbReference>
<dbReference type="PROSITE" id="PS51296">
    <property type="entry name" value="RIESKE"/>
    <property type="match status" value="1"/>
</dbReference>
<evidence type="ECO:0000313" key="7">
    <source>
        <dbReference type="EMBL" id="RZS84842.1"/>
    </source>
</evidence>
<proteinExistence type="predicted"/>